<name>A0A8S3HFI5_9BILA</name>
<accession>A0A8S3HFI5</accession>
<dbReference type="EMBL" id="CAJOBJ010329052">
    <property type="protein sequence ID" value="CAF5179756.1"/>
    <property type="molecule type" value="Genomic_DNA"/>
</dbReference>
<organism evidence="1 2">
    <name type="scientific">Rotaria magnacalcarata</name>
    <dbReference type="NCBI Taxonomy" id="392030"/>
    <lineage>
        <taxon>Eukaryota</taxon>
        <taxon>Metazoa</taxon>
        <taxon>Spiralia</taxon>
        <taxon>Gnathifera</taxon>
        <taxon>Rotifera</taxon>
        <taxon>Eurotatoria</taxon>
        <taxon>Bdelloidea</taxon>
        <taxon>Philodinida</taxon>
        <taxon>Philodinidae</taxon>
        <taxon>Rotaria</taxon>
    </lineage>
</organism>
<comment type="caution">
    <text evidence="1">The sequence shown here is derived from an EMBL/GenBank/DDBJ whole genome shotgun (WGS) entry which is preliminary data.</text>
</comment>
<gene>
    <name evidence="1" type="ORF">GIL414_LOCUS68917</name>
</gene>
<protein>
    <submittedName>
        <fullName evidence="1">Uncharacterized protein</fullName>
    </submittedName>
</protein>
<feature type="non-terminal residue" evidence="1">
    <location>
        <position position="1"/>
    </location>
</feature>
<dbReference type="Proteomes" id="UP000681720">
    <property type="component" value="Unassembled WGS sequence"/>
</dbReference>
<evidence type="ECO:0000313" key="2">
    <source>
        <dbReference type="Proteomes" id="UP000681720"/>
    </source>
</evidence>
<reference evidence="1" key="1">
    <citation type="submission" date="2021-02" db="EMBL/GenBank/DDBJ databases">
        <authorList>
            <person name="Nowell W R."/>
        </authorList>
    </citation>
    <scope>NUCLEOTIDE SEQUENCE</scope>
</reference>
<evidence type="ECO:0000313" key="1">
    <source>
        <dbReference type="EMBL" id="CAF5179756.1"/>
    </source>
</evidence>
<dbReference type="AlphaFoldDB" id="A0A8S3HFI5"/>
<sequence>MLFRGLFIILMSMFAICRDSTTS</sequence>
<proteinExistence type="predicted"/>